<reference evidence="2 3" key="1">
    <citation type="journal article" date="2024" name="Genome Biol. Evol.">
        <title>Chromosome-level genome assembly of the viviparous eelpout Zoarces viviparus.</title>
        <authorList>
            <person name="Fuhrmann N."/>
            <person name="Brasseur M.V."/>
            <person name="Bakowski C.E."/>
            <person name="Podsiadlowski L."/>
            <person name="Prost S."/>
            <person name="Krehenwinkel H."/>
            <person name="Mayer C."/>
        </authorList>
    </citation>
    <scope>NUCLEOTIDE SEQUENCE [LARGE SCALE GENOMIC DNA]</scope>
    <source>
        <strain evidence="2">NO-MEL_2022_Ind0_liver</strain>
    </source>
</reference>
<sequence>MQPSAGVQCPHVNNEASLSSLRPPRPKLSSGGLVSEESGDEGEVEKAKPHLQPGTSPDTISKNVTAEKLWRESGNL</sequence>
<evidence type="ECO:0000313" key="3">
    <source>
        <dbReference type="Proteomes" id="UP001488805"/>
    </source>
</evidence>
<dbReference type="Proteomes" id="UP001488805">
    <property type="component" value="Unassembled WGS sequence"/>
</dbReference>
<evidence type="ECO:0000256" key="1">
    <source>
        <dbReference type="SAM" id="MobiDB-lite"/>
    </source>
</evidence>
<dbReference type="EMBL" id="JBCEZU010000034">
    <property type="protein sequence ID" value="KAK9538132.1"/>
    <property type="molecule type" value="Genomic_DNA"/>
</dbReference>
<proteinExistence type="predicted"/>
<gene>
    <name evidence="2" type="ORF">VZT92_005687</name>
</gene>
<feature type="compositionally biased region" description="Low complexity" evidence="1">
    <location>
        <begin position="17"/>
        <end position="36"/>
    </location>
</feature>
<accession>A0AAW1FTH9</accession>
<organism evidence="2 3">
    <name type="scientific">Zoarces viviparus</name>
    <name type="common">Viviparous eelpout</name>
    <name type="synonym">Blennius viviparus</name>
    <dbReference type="NCBI Taxonomy" id="48416"/>
    <lineage>
        <taxon>Eukaryota</taxon>
        <taxon>Metazoa</taxon>
        <taxon>Chordata</taxon>
        <taxon>Craniata</taxon>
        <taxon>Vertebrata</taxon>
        <taxon>Euteleostomi</taxon>
        <taxon>Actinopterygii</taxon>
        <taxon>Neopterygii</taxon>
        <taxon>Teleostei</taxon>
        <taxon>Neoteleostei</taxon>
        <taxon>Acanthomorphata</taxon>
        <taxon>Eupercaria</taxon>
        <taxon>Perciformes</taxon>
        <taxon>Cottioidei</taxon>
        <taxon>Zoarcales</taxon>
        <taxon>Zoarcidae</taxon>
        <taxon>Zoarcinae</taxon>
        <taxon>Zoarces</taxon>
    </lineage>
</organism>
<evidence type="ECO:0000313" key="2">
    <source>
        <dbReference type="EMBL" id="KAK9538132.1"/>
    </source>
</evidence>
<protein>
    <submittedName>
        <fullName evidence="2">Uncharacterized protein</fullName>
    </submittedName>
</protein>
<comment type="caution">
    <text evidence="2">The sequence shown here is derived from an EMBL/GenBank/DDBJ whole genome shotgun (WGS) entry which is preliminary data.</text>
</comment>
<feature type="compositionally biased region" description="Polar residues" evidence="1">
    <location>
        <begin position="53"/>
        <end position="64"/>
    </location>
</feature>
<name>A0AAW1FTH9_ZOAVI</name>
<keyword evidence="3" id="KW-1185">Reference proteome</keyword>
<feature type="region of interest" description="Disordered" evidence="1">
    <location>
        <begin position="1"/>
        <end position="76"/>
    </location>
</feature>
<dbReference type="AlphaFoldDB" id="A0AAW1FTH9"/>